<keyword evidence="2" id="KW-0507">mRNA processing</keyword>
<dbReference type="SMART" id="SM00838">
    <property type="entry name" value="EFG_C"/>
    <property type="match status" value="1"/>
</dbReference>
<dbReference type="HOGENOM" id="CLU_002794_11_2_1"/>
<evidence type="ECO:0000256" key="8">
    <source>
        <dbReference type="SAM" id="MobiDB-lite"/>
    </source>
</evidence>
<dbReference type="Gene3D" id="2.40.30.10">
    <property type="entry name" value="Translation factors"/>
    <property type="match status" value="1"/>
</dbReference>
<evidence type="ECO:0000313" key="10">
    <source>
        <dbReference type="EMBL" id="KGK39534.1"/>
    </source>
</evidence>
<dbReference type="FunFam" id="3.30.70.870:FF:000002">
    <property type="entry name" value="Translation elongation factor 2"/>
    <property type="match status" value="1"/>
</dbReference>
<dbReference type="Pfam" id="PF03764">
    <property type="entry name" value="EFG_IV"/>
    <property type="match status" value="1"/>
</dbReference>
<dbReference type="GO" id="GO:0000974">
    <property type="term" value="C:Prp19 complex"/>
    <property type="evidence" value="ECO:0007669"/>
    <property type="project" value="EnsemblFungi"/>
</dbReference>
<comment type="caution">
    <text evidence="10">The sequence shown here is derived from an EMBL/GenBank/DDBJ whole genome shotgun (WGS) entry which is preliminary data.</text>
</comment>
<dbReference type="GO" id="GO:0000388">
    <property type="term" value="P:spliceosome conformational change to release U4 (or U4atac) and U1 (or U11)"/>
    <property type="evidence" value="ECO:0007669"/>
    <property type="project" value="EnsemblFungi"/>
</dbReference>
<dbReference type="SUPFAM" id="SSF52540">
    <property type="entry name" value="P-loop containing nucleoside triphosphate hydrolases"/>
    <property type="match status" value="1"/>
</dbReference>
<evidence type="ECO:0000256" key="6">
    <source>
        <dbReference type="ARBA" id="ARBA00023242"/>
    </source>
</evidence>
<dbReference type="PANTHER" id="PTHR42908:SF6">
    <property type="entry name" value="116 KDA U5 SMALL NUCLEAR RIBONUCLEOPROTEIN COMPONENT"/>
    <property type="match status" value="1"/>
</dbReference>
<dbReference type="Gene3D" id="3.30.70.240">
    <property type="match status" value="1"/>
</dbReference>
<dbReference type="SUPFAM" id="SSF50447">
    <property type="entry name" value="Translation proteins"/>
    <property type="match status" value="1"/>
</dbReference>
<dbReference type="InterPro" id="IPR020568">
    <property type="entry name" value="Ribosomal_Su5_D2-typ_SF"/>
</dbReference>
<dbReference type="InterPro" id="IPR031950">
    <property type="entry name" value="EFTUD2_N"/>
</dbReference>
<dbReference type="InterPro" id="IPR000795">
    <property type="entry name" value="T_Tr_GTP-bd_dom"/>
</dbReference>
<dbReference type="Pfam" id="PF00679">
    <property type="entry name" value="EFG_C"/>
    <property type="match status" value="1"/>
</dbReference>
<dbReference type="InterPro" id="IPR005517">
    <property type="entry name" value="Transl_elong_EFG/EF2_IV"/>
</dbReference>
<dbReference type="VEuPathDB" id="FungiDB:C5L36_0E03580"/>
<dbReference type="FunFam" id="3.40.50.300:FF:000646">
    <property type="entry name" value="U5 small nuclear ribonucleoprotein component"/>
    <property type="match status" value="1"/>
</dbReference>
<dbReference type="GO" id="GO:0005682">
    <property type="term" value="C:U5 snRNP"/>
    <property type="evidence" value="ECO:0007669"/>
    <property type="project" value="EnsemblFungi"/>
</dbReference>
<keyword evidence="4" id="KW-0342">GTP-binding</keyword>
<dbReference type="SUPFAM" id="SSF54980">
    <property type="entry name" value="EF-G C-terminal domain-like"/>
    <property type="match status" value="2"/>
</dbReference>
<keyword evidence="5" id="KW-0508">mRNA splicing</keyword>
<dbReference type="Proteomes" id="UP000029867">
    <property type="component" value="Unassembled WGS sequence"/>
</dbReference>
<dbReference type="GO" id="GO:0000349">
    <property type="term" value="P:generation of catalytic spliceosome for first transesterification step"/>
    <property type="evidence" value="ECO:0007669"/>
    <property type="project" value="EnsemblFungi"/>
</dbReference>
<dbReference type="GO" id="GO:0005525">
    <property type="term" value="F:GTP binding"/>
    <property type="evidence" value="ECO:0007669"/>
    <property type="project" value="UniProtKB-KW"/>
</dbReference>
<gene>
    <name evidence="10" type="ORF">JL09_g1348</name>
</gene>
<dbReference type="InterPro" id="IPR000640">
    <property type="entry name" value="EFG_V-like"/>
</dbReference>
<dbReference type="eggNOG" id="KOG0468">
    <property type="taxonomic scope" value="Eukaryota"/>
</dbReference>
<evidence type="ECO:0000256" key="2">
    <source>
        <dbReference type="ARBA" id="ARBA00022664"/>
    </source>
</evidence>
<evidence type="ECO:0000313" key="11">
    <source>
        <dbReference type="Proteomes" id="UP000029867"/>
    </source>
</evidence>
<dbReference type="PANTHER" id="PTHR42908">
    <property type="entry name" value="TRANSLATION ELONGATION FACTOR-RELATED"/>
    <property type="match status" value="1"/>
</dbReference>
<organism evidence="10 11">
    <name type="scientific">Pichia kudriavzevii</name>
    <name type="common">Yeast</name>
    <name type="synonym">Issatchenkia orientalis</name>
    <dbReference type="NCBI Taxonomy" id="4909"/>
    <lineage>
        <taxon>Eukaryota</taxon>
        <taxon>Fungi</taxon>
        <taxon>Dikarya</taxon>
        <taxon>Ascomycota</taxon>
        <taxon>Saccharomycotina</taxon>
        <taxon>Pichiomycetes</taxon>
        <taxon>Pichiales</taxon>
        <taxon>Pichiaceae</taxon>
        <taxon>Pichia</taxon>
    </lineage>
</organism>
<protein>
    <recommendedName>
        <fullName evidence="9">Tr-type G domain-containing protein</fullName>
    </recommendedName>
</protein>
<reference evidence="11" key="1">
    <citation type="journal article" date="2014" name="Microb. Cell Fact.">
        <title>Exploiting Issatchenkia orientalis SD108 for succinic acid production.</title>
        <authorList>
            <person name="Xiao H."/>
            <person name="Shao Z."/>
            <person name="Jiang Y."/>
            <person name="Dole S."/>
            <person name="Zhao H."/>
        </authorList>
    </citation>
    <scope>NUCLEOTIDE SEQUENCE [LARGE SCALE GENOMIC DNA]</scope>
    <source>
        <strain evidence="11">SD108</strain>
    </source>
</reference>
<comment type="subcellular location">
    <subcellularLocation>
        <location evidence="1">Nucleus</location>
    </subcellularLocation>
</comment>
<dbReference type="GO" id="GO:0005829">
    <property type="term" value="C:cytosol"/>
    <property type="evidence" value="ECO:0007669"/>
    <property type="project" value="TreeGrafter"/>
</dbReference>
<dbReference type="GO" id="GO:0003924">
    <property type="term" value="F:GTPase activity"/>
    <property type="evidence" value="ECO:0007669"/>
    <property type="project" value="EnsemblFungi"/>
</dbReference>
<dbReference type="Gene3D" id="3.40.50.300">
    <property type="entry name" value="P-loop containing nucleotide triphosphate hydrolases"/>
    <property type="match status" value="1"/>
</dbReference>
<name>A0A099P5J0_PICKU</name>
<dbReference type="InterPro" id="IPR009000">
    <property type="entry name" value="Transl_B-barrel_sf"/>
</dbReference>
<proteinExistence type="predicted"/>
<feature type="compositionally biased region" description="Polar residues" evidence="8">
    <location>
        <begin position="47"/>
        <end position="67"/>
    </location>
</feature>
<evidence type="ECO:0000256" key="5">
    <source>
        <dbReference type="ARBA" id="ARBA00023187"/>
    </source>
</evidence>
<dbReference type="CDD" id="cd01683">
    <property type="entry name" value="EF2_IV_snRNP"/>
    <property type="match status" value="1"/>
</dbReference>
<comment type="function">
    <text evidence="7">Component of the U5 snRNP complex required for pre-mRNA splicing. Binds GTP.</text>
</comment>
<dbReference type="PRINTS" id="PR00315">
    <property type="entry name" value="ELONGATNFCT"/>
</dbReference>
<feature type="region of interest" description="Disordered" evidence="8">
    <location>
        <begin position="21"/>
        <end position="67"/>
    </location>
</feature>
<dbReference type="Pfam" id="PF16004">
    <property type="entry name" value="EFTUD2"/>
    <property type="match status" value="1"/>
</dbReference>
<feature type="domain" description="Tr-type G" evidence="9">
    <location>
        <begin position="124"/>
        <end position="364"/>
    </location>
</feature>
<dbReference type="GO" id="GO:0071007">
    <property type="term" value="C:U2-type catalytic step 2 spliceosome"/>
    <property type="evidence" value="ECO:0007669"/>
    <property type="project" value="TreeGrafter"/>
</dbReference>
<dbReference type="AlphaFoldDB" id="A0A099P5J0"/>
<keyword evidence="3" id="KW-0547">Nucleotide-binding</keyword>
<dbReference type="Gene3D" id="3.30.230.10">
    <property type="match status" value="1"/>
</dbReference>
<evidence type="ECO:0000256" key="3">
    <source>
        <dbReference type="ARBA" id="ARBA00022741"/>
    </source>
</evidence>
<dbReference type="SUPFAM" id="SSF54211">
    <property type="entry name" value="Ribosomal protein S5 domain 2-like"/>
    <property type="match status" value="1"/>
</dbReference>
<accession>A0A099P5J0</accession>
<dbReference type="SMART" id="SM00889">
    <property type="entry name" value="EFG_IV"/>
    <property type="match status" value="1"/>
</dbReference>
<dbReference type="InterPro" id="IPR027417">
    <property type="entry name" value="P-loop_NTPase"/>
</dbReference>
<evidence type="ECO:0000256" key="7">
    <source>
        <dbReference type="ARBA" id="ARBA00055641"/>
    </source>
</evidence>
<dbReference type="GO" id="GO:0000244">
    <property type="term" value="P:spliceosomal tri-snRNP complex assembly"/>
    <property type="evidence" value="ECO:0007669"/>
    <property type="project" value="EnsemblFungi"/>
</dbReference>
<evidence type="ECO:0000256" key="4">
    <source>
        <dbReference type="ARBA" id="ARBA00023134"/>
    </source>
</evidence>
<evidence type="ECO:0000256" key="1">
    <source>
        <dbReference type="ARBA" id="ARBA00004123"/>
    </source>
</evidence>
<keyword evidence="6" id="KW-0539">Nucleus</keyword>
<dbReference type="Pfam" id="PF00009">
    <property type="entry name" value="GTP_EFTU"/>
    <property type="match status" value="1"/>
</dbReference>
<dbReference type="EMBL" id="JQFK01000008">
    <property type="protein sequence ID" value="KGK39534.1"/>
    <property type="molecule type" value="Genomic_DNA"/>
</dbReference>
<dbReference type="PROSITE" id="PS51722">
    <property type="entry name" value="G_TR_2"/>
    <property type="match status" value="1"/>
</dbReference>
<dbReference type="InterPro" id="IPR014721">
    <property type="entry name" value="Ribsml_uS5_D2-typ_fold_subgr"/>
</dbReference>
<dbReference type="GO" id="GO:0046540">
    <property type="term" value="C:U4/U6 x U5 tri-snRNP complex"/>
    <property type="evidence" value="ECO:0007669"/>
    <property type="project" value="EnsemblFungi"/>
</dbReference>
<evidence type="ECO:0000259" key="9">
    <source>
        <dbReference type="PROSITE" id="PS51722"/>
    </source>
</evidence>
<sequence>MPTRQGIMDDQEKDELMFDEFGNLLNDDSGSSSDSESDMSLDHESTENTTSTAIVKSEESNTNLSLSKTFDPSVETIIASVDTKSLNEPIVEPNVEKKFLIEERNLPHTDYSKEYMWRLTSLPERVRNVALCGNLHAGKTSLLDMLVEQTHTFDNNDKRDKEKPLRYTDNHILEIKKGISIKSSVMSMLLPDMKDSSTVVNFIDTPGHSNFCDEIMVGARLADIIILCVDVVESVTKTVELVIEAALKMKTKIVLMITKIDRLLLELRLPTLDAYYKIRRTIEQVNETITNICQSLDLNPNDENVRLSPELDNVCFSSSVFNLVFNLKSFTQKYIEQNNLSKNVKVTVDSFSTKLWGDIYYENRKFFVKPKDPLACANSRTFIKFILEPIYKLATVSLTLDAPDRKEFTEQHMKLRMKNYTYKLDSKPFLKHIFTEFFGSPSKPLLSALKNTVSPKENSDSKLEYLFTGPKNSDVAHYVHDCSPSNPLVANVVKLVDTHDSEHFYALVRVFSGTLKCEDTVRLLDESNSSLGSDSFKMQKISKCYMWCGRYRVEVTELRAGSIGLISGPAIDQFIVKTATIYDKRIDPSSNFTFKQLEQTIPPVFKVALQAYNPKELNKFLDALKKLNRSYIGCEVSVEDNGEHSILGYGELYMDCLLHDLRILYGGIDIKVSDPMVRFNETTDELSKIKLTTKSNNGKNSISIIAEPLAPEIANDIRRGILSLRNDPPRQFAKKLRDKYKWDSLAARSVWSFGPADTGTSILCDDTLPEEVDKDLLKSYKSPIVKGFQWAVKEGPLCDDVVSEVKFTIIDVQLAPELADRNDAQIIQMVRKACHAALLIGAPKLLEPIYQIESICHVDALGALDLLLERRRGFVIGKERIEGSLLWKVNGIVPVIESVGLEVDLRLSTRGLAYPQMIFSRWDRVPGNPLDDTVFIPLLKRVPLSSTARDFMMKTRRRKGLKEDVSLQNYVDRDTWNMLMEIGAM</sequence>
<dbReference type="GO" id="GO:0030623">
    <property type="term" value="F:U5 snRNA binding"/>
    <property type="evidence" value="ECO:0007669"/>
    <property type="project" value="EnsemblFungi"/>
</dbReference>
<dbReference type="Gene3D" id="3.30.70.870">
    <property type="entry name" value="Elongation Factor G (Translational Gtpase), domain 3"/>
    <property type="match status" value="1"/>
</dbReference>
<dbReference type="InterPro" id="IPR035647">
    <property type="entry name" value="EFG_III/V"/>
</dbReference>